<feature type="signal peptide" evidence="1">
    <location>
        <begin position="1"/>
        <end position="22"/>
    </location>
</feature>
<organism evidence="3 4">
    <name type="scientific">Paenibacillus profundus</name>
    <dbReference type="NCBI Taxonomy" id="1173085"/>
    <lineage>
        <taxon>Bacteria</taxon>
        <taxon>Bacillati</taxon>
        <taxon>Bacillota</taxon>
        <taxon>Bacilli</taxon>
        <taxon>Bacillales</taxon>
        <taxon>Paenibacillaceae</taxon>
        <taxon>Paenibacillus</taxon>
    </lineage>
</organism>
<accession>A0ABS8YF82</accession>
<dbReference type="Gene3D" id="3.40.50.1820">
    <property type="entry name" value="alpha/beta hydrolase"/>
    <property type="match status" value="1"/>
</dbReference>
<dbReference type="EMBL" id="JAJNBZ010000003">
    <property type="protein sequence ID" value="MCE5168996.1"/>
    <property type="molecule type" value="Genomic_DNA"/>
</dbReference>
<sequence>MLWTYGVGALALVSSAAGGAWALAVKSQSPRQIPVSTEPERPFDRVTFEGCATLQGWFIWGKGNTPVKKAPVIIVAHGWGSNRARVLRYAYPLTDAGFNVLMYDVTSHGESGSVKAPSALLFRDDLLAAVRYVRKRPDVDGERIGVIGHSLGGFGAVLALDEGLAVQAVVTDSMPSRPLTMVAAELKRHKLPTFPLATVIPRIWLYRSQIPTAVYDGLDLAKSLSGNYARTEGRVPLLLVHSRNDGYIPASDLENVLQRLSYHQPHLFVDTDGHSSSDRDPAFWTEVMPFLRQHLNRNSS</sequence>
<evidence type="ECO:0000259" key="2">
    <source>
        <dbReference type="Pfam" id="PF12146"/>
    </source>
</evidence>
<evidence type="ECO:0000256" key="1">
    <source>
        <dbReference type="SAM" id="SignalP"/>
    </source>
</evidence>
<evidence type="ECO:0000313" key="4">
    <source>
        <dbReference type="Proteomes" id="UP001199916"/>
    </source>
</evidence>
<evidence type="ECO:0000313" key="3">
    <source>
        <dbReference type="EMBL" id="MCE5168996.1"/>
    </source>
</evidence>
<feature type="domain" description="Serine aminopeptidase S33" evidence="2">
    <location>
        <begin position="71"/>
        <end position="170"/>
    </location>
</feature>
<reference evidence="3 4" key="1">
    <citation type="submission" date="2021-11" db="EMBL/GenBank/DDBJ databases">
        <title>Draft genome sequence of Paenibacillus profundus YoMME, a new Gram-positive bacteria with exoelectrogenic properties.</title>
        <authorList>
            <person name="Hubenova Y."/>
            <person name="Hubenova E."/>
            <person name="Manasiev Y."/>
            <person name="Peykov S."/>
            <person name="Mitov M."/>
        </authorList>
    </citation>
    <scope>NUCLEOTIDE SEQUENCE [LARGE SCALE GENOMIC DNA]</scope>
    <source>
        <strain evidence="3 4">YoMME</strain>
    </source>
</reference>
<dbReference type="Pfam" id="PF12146">
    <property type="entry name" value="Hydrolase_4"/>
    <property type="match status" value="1"/>
</dbReference>
<dbReference type="RefSeq" id="WP_233696212.1">
    <property type="nucleotide sequence ID" value="NZ_JAJNBZ010000003.1"/>
</dbReference>
<dbReference type="Proteomes" id="UP001199916">
    <property type="component" value="Unassembled WGS sequence"/>
</dbReference>
<feature type="chain" id="PRO_5047410007" evidence="1">
    <location>
        <begin position="23"/>
        <end position="300"/>
    </location>
</feature>
<keyword evidence="3" id="KW-0378">Hydrolase</keyword>
<dbReference type="GO" id="GO:0016787">
    <property type="term" value="F:hydrolase activity"/>
    <property type="evidence" value="ECO:0007669"/>
    <property type="project" value="UniProtKB-KW"/>
</dbReference>
<dbReference type="SUPFAM" id="SSF53474">
    <property type="entry name" value="alpha/beta-Hydrolases"/>
    <property type="match status" value="1"/>
</dbReference>
<dbReference type="InterPro" id="IPR050261">
    <property type="entry name" value="FrsA_esterase"/>
</dbReference>
<gene>
    <name evidence="3" type="ORF">LQV63_06695</name>
</gene>
<dbReference type="InterPro" id="IPR022742">
    <property type="entry name" value="Hydrolase_4"/>
</dbReference>
<name>A0ABS8YF82_9BACL</name>
<keyword evidence="4" id="KW-1185">Reference proteome</keyword>
<dbReference type="InterPro" id="IPR029058">
    <property type="entry name" value="AB_hydrolase_fold"/>
</dbReference>
<keyword evidence="1" id="KW-0732">Signal</keyword>
<proteinExistence type="predicted"/>
<dbReference type="PANTHER" id="PTHR22946">
    <property type="entry name" value="DIENELACTONE HYDROLASE DOMAIN-CONTAINING PROTEIN-RELATED"/>
    <property type="match status" value="1"/>
</dbReference>
<comment type="caution">
    <text evidence="3">The sequence shown here is derived from an EMBL/GenBank/DDBJ whole genome shotgun (WGS) entry which is preliminary data.</text>
</comment>
<protein>
    <submittedName>
        <fullName evidence="3">Alpha/beta fold hydrolase</fullName>
    </submittedName>
</protein>